<keyword evidence="5" id="KW-1185">Reference proteome</keyword>
<accession>A0A135S2C4</accession>
<dbReference type="OrthoDB" id="4332097at2759"/>
<dbReference type="Gene3D" id="1.10.287.1490">
    <property type="match status" value="1"/>
</dbReference>
<reference evidence="4 5" key="1">
    <citation type="submission" date="2014-02" db="EMBL/GenBank/DDBJ databases">
        <title>The genome sequence of Colletotrichum simmondsii CBS122122.</title>
        <authorList>
            <person name="Baroncelli R."/>
            <person name="Thon M.R."/>
        </authorList>
    </citation>
    <scope>NUCLEOTIDE SEQUENCE [LARGE SCALE GENOMIC DNA]</scope>
    <source>
        <strain evidence="4 5">CBS122122</strain>
    </source>
</reference>
<comment type="caution">
    <text evidence="4">The sequence shown here is derived from an EMBL/GenBank/DDBJ whole genome shotgun (WGS) entry which is preliminary data.</text>
</comment>
<feature type="compositionally biased region" description="Low complexity" evidence="2">
    <location>
        <begin position="41"/>
        <end position="51"/>
    </location>
</feature>
<feature type="coiled-coil region" evidence="1">
    <location>
        <begin position="378"/>
        <end position="563"/>
    </location>
</feature>
<feature type="chain" id="PRO_5007801651" evidence="3">
    <location>
        <begin position="20"/>
        <end position="623"/>
    </location>
</feature>
<dbReference type="AlphaFoldDB" id="A0A135S2C4"/>
<dbReference type="Proteomes" id="UP000070328">
    <property type="component" value="Unassembled WGS sequence"/>
</dbReference>
<feature type="region of interest" description="Disordered" evidence="2">
    <location>
        <begin position="25"/>
        <end position="52"/>
    </location>
</feature>
<protein>
    <submittedName>
        <fullName evidence="4">Uncharacterized protein</fullName>
    </submittedName>
</protein>
<sequence length="623" mass="70734">MFSLILRILSLPLIPFRRYLPPSPPSALPQPRCPPKDNNKTSSSSSPSSTPAPLVKSTAMYVYLGKLDWKPYGQDETFVITLPNGPARAGDPAYLFSQWTKDARGAQKANWFLNLVVDKVSKTASGDDVFTLKNSHYYSWEIKTSKAYGEIKVTMSNPNKAISSMNLNRIWQSETANPSGSLRIWNGKINWPDHATNELATFIVPEGFGKDKPVLAIWQWTNGITDKKSKSPNVHIAKQSTLSGPEKGVKFEYTSTHQLTFTWEKNTERLAVHMQGGNGKGQISKDLGEFALAVHYDRHSHDFNPPESAPKKVEVAHRLPQAQPSLSRIQAPMPFPKGLVDTLTHAQAFIDQAGYLAKYAEQRFAALDTDLHARDHQLTAAETQIRELLKNRDLLLQKEREQQEEAALLKELLQKEQATVHDLENEIAKLRKQIYDGDKHDEDDHRVMAELRDARIQLKRQLDQAEASYDKAKSRIQELVEQIQKLESKIFSLQSELDVLRKLNESLTKENAALTDAKLQLEENTKSLQGEVESARVASEKAKENIERLTQEVRNEAAEKRKAWGKLKEAQEETSSIQDLWSKDRSELLETKQSSEEYWEILHKQKLLHLVKKKEAQPQVAQK</sequence>
<evidence type="ECO:0000256" key="2">
    <source>
        <dbReference type="SAM" id="MobiDB-lite"/>
    </source>
</evidence>
<evidence type="ECO:0000313" key="5">
    <source>
        <dbReference type="Proteomes" id="UP000070328"/>
    </source>
</evidence>
<keyword evidence="3" id="KW-0732">Signal</keyword>
<keyword evidence="1" id="KW-0175">Coiled coil</keyword>
<organism evidence="4 5">
    <name type="scientific">Colletotrichum simmondsii</name>
    <dbReference type="NCBI Taxonomy" id="703756"/>
    <lineage>
        <taxon>Eukaryota</taxon>
        <taxon>Fungi</taxon>
        <taxon>Dikarya</taxon>
        <taxon>Ascomycota</taxon>
        <taxon>Pezizomycotina</taxon>
        <taxon>Sordariomycetes</taxon>
        <taxon>Hypocreomycetidae</taxon>
        <taxon>Glomerellales</taxon>
        <taxon>Glomerellaceae</taxon>
        <taxon>Colletotrichum</taxon>
        <taxon>Colletotrichum acutatum species complex</taxon>
    </lineage>
</organism>
<dbReference type="EMBL" id="JFBX01000728">
    <property type="protein sequence ID" value="KXH30070.1"/>
    <property type="molecule type" value="Genomic_DNA"/>
</dbReference>
<evidence type="ECO:0000313" key="4">
    <source>
        <dbReference type="EMBL" id="KXH30070.1"/>
    </source>
</evidence>
<evidence type="ECO:0000256" key="3">
    <source>
        <dbReference type="SAM" id="SignalP"/>
    </source>
</evidence>
<feature type="signal peptide" evidence="3">
    <location>
        <begin position="1"/>
        <end position="19"/>
    </location>
</feature>
<gene>
    <name evidence="4" type="ORF">CSIM01_00784</name>
</gene>
<proteinExistence type="predicted"/>
<evidence type="ECO:0000256" key="1">
    <source>
        <dbReference type="SAM" id="Coils"/>
    </source>
</evidence>
<name>A0A135S2C4_9PEZI</name>